<keyword evidence="6 13" id="KW-1133">Transmembrane helix</keyword>
<dbReference type="GO" id="GO:0016114">
    <property type="term" value="P:terpenoid biosynthetic process"/>
    <property type="evidence" value="ECO:0007669"/>
    <property type="project" value="UniProtKB-ARBA"/>
</dbReference>
<keyword evidence="7 12" id="KW-0560">Oxidoreductase</keyword>
<dbReference type="CDD" id="cd11072">
    <property type="entry name" value="CYP71-like"/>
    <property type="match status" value="1"/>
</dbReference>
<dbReference type="InterPro" id="IPR002401">
    <property type="entry name" value="Cyt_P450_E_grp-I"/>
</dbReference>
<dbReference type="FunFam" id="1.10.630.10:FF:000043">
    <property type="entry name" value="Cytochrome P450 99A2"/>
    <property type="match status" value="1"/>
</dbReference>
<dbReference type="Proteomes" id="UP001567538">
    <property type="component" value="Unassembled WGS sequence"/>
</dbReference>
<evidence type="ECO:0000256" key="12">
    <source>
        <dbReference type="RuleBase" id="RU000461"/>
    </source>
</evidence>
<keyword evidence="4 13" id="KW-0812">Transmembrane</keyword>
<feature type="transmembrane region" description="Helical" evidence="13">
    <location>
        <begin position="6"/>
        <end position="24"/>
    </location>
</feature>
<dbReference type="Gene3D" id="1.10.630.10">
    <property type="entry name" value="Cytochrome P450"/>
    <property type="match status" value="1"/>
</dbReference>
<comment type="cofactor">
    <cofactor evidence="11">
        <name>heme</name>
        <dbReference type="ChEBI" id="CHEBI:30413"/>
    </cofactor>
</comment>
<dbReference type="SUPFAM" id="SSF48264">
    <property type="entry name" value="Cytochrome P450"/>
    <property type="match status" value="1"/>
</dbReference>
<keyword evidence="5 11" id="KW-0479">Metal-binding</keyword>
<keyword evidence="10 13" id="KW-0472">Membrane</keyword>
<dbReference type="InterPro" id="IPR036396">
    <property type="entry name" value="Cyt_P450_sf"/>
</dbReference>
<dbReference type="PRINTS" id="PR00385">
    <property type="entry name" value="P450"/>
</dbReference>
<evidence type="ECO:0000256" key="6">
    <source>
        <dbReference type="ARBA" id="ARBA00022989"/>
    </source>
</evidence>
<organism evidence="14 15">
    <name type="scientific">Salvia divinorum</name>
    <name type="common">Maria pastora</name>
    <name type="synonym">Diviner's sage</name>
    <dbReference type="NCBI Taxonomy" id="28513"/>
    <lineage>
        <taxon>Eukaryota</taxon>
        <taxon>Viridiplantae</taxon>
        <taxon>Streptophyta</taxon>
        <taxon>Embryophyta</taxon>
        <taxon>Tracheophyta</taxon>
        <taxon>Spermatophyta</taxon>
        <taxon>Magnoliopsida</taxon>
        <taxon>eudicotyledons</taxon>
        <taxon>Gunneridae</taxon>
        <taxon>Pentapetalae</taxon>
        <taxon>asterids</taxon>
        <taxon>lamiids</taxon>
        <taxon>Lamiales</taxon>
        <taxon>Lamiaceae</taxon>
        <taxon>Nepetoideae</taxon>
        <taxon>Mentheae</taxon>
        <taxon>Salviinae</taxon>
        <taxon>Salvia</taxon>
        <taxon>Salvia subgen. Calosphace</taxon>
    </lineage>
</organism>
<evidence type="ECO:0000313" key="15">
    <source>
        <dbReference type="Proteomes" id="UP001567538"/>
    </source>
</evidence>
<comment type="caution">
    <text evidence="14">The sequence shown here is derived from an EMBL/GenBank/DDBJ whole genome shotgun (WGS) entry which is preliminary data.</text>
</comment>
<proteinExistence type="inferred from homology"/>
<evidence type="ECO:0000313" key="14">
    <source>
        <dbReference type="EMBL" id="KAL1537172.1"/>
    </source>
</evidence>
<keyword evidence="3 11" id="KW-0349">Heme</keyword>
<sequence>MNFDSSLILFLTSTSVLVFVFVLFRTNNLKYRNLPPGPWKLPFIGNLHLLSGSAPPHHVLSNLATKHGPLVHLKLGEISAVVVSSADTAEHFLKANDVVFASRPSLLAPEINCYGNTDIAFAPYGDYWRQLRKICSLQLFTAKRVLSFRPIREEEVSELCKSVALNAGSAINLTEKVGATNLNIMVRAAFGKNSGGGEVSELNSIIKEAQEFVSCFNIVDVYPSWRLLRVFSGMRRKIMKHHEQLNKILDSIIEERKKAKGNDEDGDGDRDLLDVLLRLQGDGSLQIPLTTDNIKSLLMDGAGVESSTTATDWAMAEMLKNPRVLKKAQDEVRATFDGKNHVDESLFHELKYLKLVIKETLRLHPPGPLLLPRESREHCVIEKYQIPTKTWVLVNAWAIGRDPEHWEDPESFKPERFLEKPIDFKASNTFQYIPFGGGRRICPAIGFGIANIEIQMAMLLYHFDWLLPHGIEAGDLDMNESSGLSGKRKCDLSVIPIVKRPLLH</sequence>
<evidence type="ECO:0000256" key="7">
    <source>
        <dbReference type="ARBA" id="ARBA00023002"/>
    </source>
</evidence>
<evidence type="ECO:0000256" key="8">
    <source>
        <dbReference type="ARBA" id="ARBA00023004"/>
    </source>
</evidence>
<evidence type="ECO:0000256" key="10">
    <source>
        <dbReference type="ARBA" id="ARBA00023136"/>
    </source>
</evidence>
<evidence type="ECO:0000256" key="4">
    <source>
        <dbReference type="ARBA" id="ARBA00022692"/>
    </source>
</evidence>
<dbReference type="Pfam" id="PF00067">
    <property type="entry name" value="p450"/>
    <property type="match status" value="1"/>
</dbReference>
<dbReference type="AlphaFoldDB" id="A0ABD1FZA4"/>
<comment type="subcellular location">
    <subcellularLocation>
        <location evidence="1">Membrane</location>
        <topology evidence="1">Single-pass membrane protein</topology>
    </subcellularLocation>
</comment>
<dbReference type="PANTHER" id="PTHR47955:SF8">
    <property type="entry name" value="CYTOCHROME P450 71D11-LIKE"/>
    <property type="match status" value="1"/>
</dbReference>
<name>A0ABD1FZA4_SALDI</name>
<evidence type="ECO:0000256" key="1">
    <source>
        <dbReference type="ARBA" id="ARBA00004167"/>
    </source>
</evidence>
<gene>
    <name evidence="14" type="ORF">AAHA92_29716</name>
</gene>
<dbReference type="PRINTS" id="PR00463">
    <property type="entry name" value="EP450I"/>
</dbReference>
<reference evidence="14 15" key="1">
    <citation type="submission" date="2024-06" db="EMBL/GenBank/DDBJ databases">
        <title>A chromosome level genome sequence of Diviner's sage (Salvia divinorum).</title>
        <authorList>
            <person name="Ford S.A."/>
            <person name="Ro D.-K."/>
            <person name="Ness R.W."/>
            <person name="Phillips M.A."/>
        </authorList>
    </citation>
    <scope>NUCLEOTIDE SEQUENCE [LARGE SCALE GENOMIC DNA]</scope>
    <source>
        <strain evidence="14">SAF-2024a</strain>
        <tissue evidence="14">Leaf</tissue>
    </source>
</reference>
<evidence type="ECO:0000256" key="13">
    <source>
        <dbReference type="SAM" id="Phobius"/>
    </source>
</evidence>
<keyword evidence="15" id="KW-1185">Reference proteome</keyword>
<evidence type="ECO:0000256" key="3">
    <source>
        <dbReference type="ARBA" id="ARBA00022617"/>
    </source>
</evidence>
<dbReference type="GO" id="GO:0016020">
    <property type="term" value="C:membrane"/>
    <property type="evidence" value="ECO:0007669"/>
    <property type="project" value="UniProtKB-SubCell"/>
</dbReference>
<evidence type="ECO:0000256" key="2">
    <source>
        <dbReference type="ARBA" id="ARBA00010617"/>
    </source>
</evidence>
<dbReference type="PANTHER" id="PTHR47955">
    <property type="entry name" value="CYTOCHROME P450 FAMILY 71 PROTEIN"/>
    <property type="match status" value="1"/>
</dbReference>
<dbReference type="InterPro" id="IPR017972">
    <property type="entry name" value="Cyt_P450_CS"/>
</dbReference>
<evidence type="ECO:0000256" key="9">
    <source>
        <dbReference type="ARBA" id="ARBA00023033"/>
    </source>
</evidence>
<keyword evidence="8 11" id="KW-0408">Iron</keyword>
<protein>
    <submittedName>
        <fullName evidence="14">Salviol synthase-like</fullName>
    </submittedName>
</protein>
<dbReference type="InterPro" id="IPR001128">
    <property type="entry name" value="Cyt_P450"/>
</dbReference>
<keyword evidence="9 12" id="KW-0503">Monooxygenase</keyword>
<dbReference type="EMBL" id="JBEAFC010000011">
    <property type="protein sequence ID" value="KAL1537172.1"/>
    <property type="molecule type" value="Genomic_DNA"/>
</dbReference>
<dbReference type="GO" id="GO:0046872">
    <property type="term" value="F:metal ion binding"/>
    <property type="evidence" value="ECO:0007669"/>
    <property type="project" value="UniProtKB-KW"/>
</dbReference>
<accession>A0ABD1FZA4</accession>
<dbReference type="PROSITE" id="PS00086">
    <property type="entry name" value="CYTOCHROME_P450"/>
    <property type="match status" value="1"/>
</dbReference>
<evidence type="ECO:0000256" key="11">
    <source>
        <dbReference type="PIRSR" id="PIRSR602401-1"/>
    </source>
</evidence>
<dbReference type="GO" id="GO:0016712">
    <property type="term" value="F:oxidoreductase activity, acting on paired donors, with incorporation or reduction of molecular oxygen, reduced flavin or flavoprotein as one donor, and incorporation of one atom of oxygen"/>
    <property type="evidence" value="ECO:0007669"/>
    <property type="project" value="UniProtKB-ARBA"/>
</dbReference>
<feature type="binding site" description="axial binding residue" evidence="11">
    <location>
        <position position="442"/>
    </location>
    <ligand>
        <name>heme</name>
        <dbReference type="ChEBI" id="CHEBI:30413"/>
    </ligand>
    <ligandPart>
        <name>Fe</name>
        <dbReference type="ChEBI" id="CHEBI:18248"/>
    </ligandPart>
</feature>
<comment type="similarity">
    <text evidence="2 12">Belongs to the cytochrome P450 family.</text>
</comment>
<evidence type="ECO:0000256" key="5">
    <source>
        <dbReference type="ARBA" id="ARBA00022723"/>
    </source>
</evidence>